<reference evidence="2" key="1">
    <citation type="submission" date="2022-11" db="UniProtKB">
        <authorList>
            <consortium name="WormBaseParasite"/>
        </authorList>
    </citation>
    <scope>IDENTIFICATION</scope>
</reference>
<sequence length="147" mass="16507">MVKYFLVLIFIFAVGFCENSPQKINKSQFISNLCKTLPENELIICKEFSDPTETIFTKNSIIHFRSERDDSESLFPGKSDQKEPSTLKRVKRQWGMFPGGMGMGMFPGMGMGMFPPIMTITQQKGGFNNGPFGPNADVSNFQMTLGK</sequence>
<dbReference type="WBParaSite" id="JU765_v2.g9620.t1">
    <property type="protein sequence ID" value="JU765_v2.g9620.t1"/>
    <property type="gene ID" value="JU765_v2.g9620"/>
</dbReference>
<name>A0AC34RT06_9BILA</name>
<accession>A0AC34RT06</accession>
<evidence type="ECO:0000313" key="2">
    <source>
        <dbReference type="WBParaSite" id="JU765_v2.g9620.t1"/>
    </source>
</evidence>
<proteinExistence type="predicted"/>
<organism evidence="1 2">
    <name type="scientific">Panagrolaimus sp. JU765</name>
    <dbReference type="NCBI Taxonomy" id="591449"/>
    <lineage>
        <taxon>Eukaryota</taxon>
        <taxon>Metazoa</taxon>
        <taxon>Ecdysozoa</taxon>
        <taxon>Nematoda</taxon>
        <taxon>Chromadorea</taxon>
        <taxon>Rhabditida</taxon>
        <taxon>Tylenchina</taxon>
        <taxon>Panagrolaimomorpha</taxon>
        <taxon>Panagrolaimoidea</taxon>
        <taxon>Panagrolaimidae</taxon>
        <taxon>Panagrolaimus</taxon>
    </lineage>
</organism>
<dbReference type="Proteomes" id="UP000887576">
    <property type="component" value="Unplaced"/>
</dbReference>
<protein>
    <submittedName>
        <fullName evidence="2">Uncharacterized protein</fullName>
    </submittedName>
</protein>
<evidence type="ECO:0000313" key="1">
    <source>
        <dbReference type="Proteomes" id="UP000887576"/>
    </source>
</evidence>